<reference evidence="4 5" key="1">
    <citation type="submission" date="2018-05" db="EMBL/GenBank/DDBJ databases">
        <title>A metagenomic window into the 2 km-deep terrestrial subsurface aquifer revealed taxonomically and functionally diverse microbial community comprising novel uncultured bacterial lineages.</title>
        <authorList>
            <person name="Kadnikov V.V."/>
            <person name="Mardanov A.V."/>
            <person name="Beletsky A.V."/>
            <person name="Banks D."/>
            <person name="Pimenov N.V."/>
            <person name="Frank Y.A."/>
            <person name="Karnachuk O.V."/>
            <person name="Ravin N.V."/>
        </authorList>
    </citation>
    <scope>NUCLEOTIDE SEQUENCE [LARGE SCALE GENOMIC DNA]</scope>
    <source>
        <strain evidence="4">BY</strain>
    </source>
</reference>
<feature type="domain" description="Glycosyltransferase subfamily 4-like N-terminal" evidence="3">
    <location>
        <begin position="79"/>
        <end position="168"/>
    </location>
</feature>
<evidence type="ECO:0000259" key="2">
    <source>
        <dbReference type="Pfam" id="PF00534"/>
    </source>
</evidence>
<dbReference type="PANTHER" id="PTHR46401">
    <property type="entry name" value="GLYCOSYLTRANSFERASE WBBK-RELATED"/>
    <property type="match status" value="1"/>
</dbReference>
<dbReference type="Pfam" id="PF00534">
    <property type="entry name" value="Glycos_transf_1"/>
    <property type="match status" value="1"/>
</dbReference>
<dbReference type="SUPFAM" id="SSF53756">
    <property type="entry name" value="UDP-Glycosyltransferase/glycogen phosphorylase"/>
    <property type="match status" value="1"/>
</dbReference>
<dbReference type="GO" id="GO:0009103">
    <property type="term" value="P:lipopolysaccharide biosynthetic process"/>
    <property type="evidence" value="ECO:0007669"/>
    <property type="project" value="TreeGrafter"/>
</dbReference>
<dbReference type="InterPro" id="IPR001296">
    <property type="entry name" value="Glyco_trans_1"/>
</dbReference>
<feature type="domain" description="Glycosyl transferase family 1" evidence="2">
    <location>
        <begin position="188"/>
        <end position="341"/>
    </location>
</feature>
<gene>
    <name evidence="4" type="ORF">BRCON_0626</name>
</gene>
<dbReference type="CDD" id="cd03809">
    <property type="entry name" value="GT4_MtfB-like"/>
    <property type="match status" value="1"/>
</dbReference>
<evidence type="ECO:0000259" key="3">
    <source>
        <dbReference type="Pfam" id="PF13439"/>
    </source>
</evidence>
<accession>A0A2Z4Y4G2</accession>
<dbReference type="Pfam" id="PF13439">
    <property type="entry name" value="Glyco_transf_4"/>
    <property type="match status" value="1"/>
</dbReference>
<dbReference type="AlphaFoldDB" id="A0A2Z4Y4G2"/>
<dbReference type="EMBL" id="CP030759">
    <property type="protein sequence ID" value="AXA35403.1"/>
    <property type="molecule type" value="Genomic_DNA"/>
</dbReference>
<dbReference type="PANTHER" id="PTHR46401:SF2">
    <property type="entry name" value="GLYCOSYLTRANSFERASE WBBK-RELATED"/>
    <property type="match status" value="1"/>
</dbReference>
<dbReference type="InterPro" id="IPR028098">
    <property type="entry name" value="Glyco_trans_4-like_N"/>
</dbReference>
<evidence type="ECO:0000256" key="1">
    <source>
        <dbReference type="ARBA" id="ARBA00022679"/>
    </source>
</evidence>
<sequence>MKIAIDARMIEHSGIGSVLRGLLPPLLELGHEQGFQFVLLGDREKLQRYLPSLAPEDVAQWRAPVFSLHEQCFPPRLPDVTLWHFFHYNVPTFLRRPFVVTIHDLIPLVARNFANSATHRLAVRYLMQRQVRDAQAVIVPSQFTRDELIQRFPNAKGKVHVIPHAVAPAFTTVSEERVEQVLKRLGIQRPYLLCVSIHKPHKNLSFLLRAFSQWSREQQNGANLVIAGLRPRDLGDLRRLTVQHNVVERVRLIAEFLAESDLAALYQAAEVLVVPSLYEGFGLPVLEAQSVGTPVLCSQAGSLPEVAGNGALYFDPHSEEALIDQLKKIRKDRALRARVESLGRANVRRFSWQVSARNLVEVYVNLLQSKRVAT</sequence>
<evidence type="ECO:0000313" key="4">
    <source>
        <dbReference type="EMBL" id="AXA35403.1"/>
    </source>
</evidence>
<proteinExistence type="predicted"/>
<dbReference type="KEGG" id="schv:BRCON_0626"/>
<evidence type="ECO:0000313" key="5">
    <source>
        <dbReference type="Proteomes" id="UP000262583"/>
    </source>
</evidence>
<name>A0A2Z4Y4G2_SUMC1</name>
<dbReference type="Gene3D" id="3.40.50.2000">
    <property type="entry name" value="Glycogen Phosphorylase B"/>
    <property type="match status" value="2"/>
</dbReference>
<dbReference type="GO" id="GO:0016757">
    <property type="term" value="F:glycosyltransferase activity"/>
    <property type="evidence" value="ECO:0007669"/>
    <property type="project" value="InterPro"/>
</dbReference>
<dbReference type="Proteomes" id="UP000262583">
    <property type="component" value="Chromosome"/>
</dbReference>
<keyword evidence="1 4" id="KW-0808">Transferase</keyword>
<protein>
    <submittedName>
        <fullName evidence="4">Glycosyl transferase, group 1</fullName>
    </submittedName>
</protein>
<organism evidence="4 5">
    <name type="scientific">Sumerlaea chitinivorans</name>
    <dbReference type="NCBI Taxonomy" id="2250252"/>
    <lineage>
        <taxon>Bacteria</taxon>
        <taxon>Candidatus Sumerlaeota</taxon>
        <taxon>Candidatus Sumerlaeia</taxon>
        <taxon>Candidatus Sumerlaeales</taxon>
        <taxon>Candidatus Sumerlaeaceae</taxon>
        <taxon>Candidatus Sumerlaea</taxon>
    </lineage>
</organism>